<organism evidence="1">
    <name type="scientific">uncultured Caudovirales phage</name>
    <dbReference type="NCBI Taxonomy" id="2100421"/>
    <lineage>
        <taxon>Viruses</taxon>
        <taxon>Duplodnaviria</taxon>
        <taxon>Heunggongvirae</taxon>
        <taxon>Uroviricota</taxon>
        <taxon>Caudoviricetes</taxon>
        <taxon>Peduoviridae</taxon>
        <taxon>Maltschvirus</taxon>
        <taxon>Maltschvirus maltsch</taxon>
    </lineage>
</organism>
<evidence type="ECO:0000313" key="1">
    <source>
        <dbReference type="EMBL" id="CAB4128065.1"/>
    </source>
</evidence>
<reference evidence="1" key="1">
    <citation type="submission" date="2020-04" db="EMBL/GenBank/DDBJ databases">
        <authorList>
            <person name="Chiriac C."/>
            <person name="Salcher M."/>
            <person name="Ghai R."/>
            <person name="Kavagutti S V."/>
        </authorList>
    </citation>
    <scope>NUCLEOTIDE SEQUENCE</scope>
</reference>
<accession>A0A6J5L2W3</accession>
<gene>
    <name evidence="1" type="ORF">UFOVP106_32</name>
</gene>
<dbReference type="EMBL" id="LR796225">
    <property type="protein sequence ID" value="CAB4128065.1"/>
    <property type="molecule type" value="Genomic_DNA"/>
</dbReference>
<proteinExistence type="predicted"/>
<name>A0A6J5L2W3_9CAUD</name>
<protein>
    <submittedName>
        <fullName evidence="1">Uncharacterized protein</fullName>
    </submittedName>
</protein>
<sequence>MNEEDEEFERMLAKIDWKHNPSKDSQLVSLRRWEIDEIIRLAVLEEREECAKVCERYTESYDDVARKTATKCVIDIRNRQKPLDKPDL</sequence>